<organism evidence="1 2">
    <name type="scientific">Okeania hirsuta</name>
    <dbReference type="NCBI Taxonomy" id="1458930"/>
    <lineage>
        <taxon>Bacteria</taxon>
        <taxon>Bacillati</taxon>
        <taxon>Cyanobacteriota</taxon>
        <taxon>Cyanophyceae</taxon>
        <taxon>Oscillatoriophycideae</taxon>
        <taxon>Oscillatoriales</taxon>
        <taxon>Microcoleaceae</taxon>
        <taxon>Okeania</taxon>
    </lineage>
</organism>
<protein>
    <submittedName>
        <fullName evidence="1">Uncharacterized protein</fullName>
    </submittedName>
</protein>
<keyword evidence="2" id="KW-1185">Reference proteome</keyword>
<sequence length="118" mass="13193">MTKFLDYAKLLLLIGAILYYGPVISEGLSVVKSPPWKGGEPHLFQFRNGDLYLSWVEFSRFNRCLELWPAYKGIAGRSQELLEAWIGSSIGADFPFLANFPDAGSWPAHWLQKSAGGL</sequence>
<evidence type="ECO:0000313" key="1">
    <source>
        <dbReference type="EMBL" id="RQH27640.1"/>
    </source>
</evidence>
<dbReference type="EMBL" id="RCBY01000237">
    <property type="protein sequence ID" value="RQH27640.1"/>
    <property type="molecule type" value="Genomic_DNA"/>
</dbReference>
<evidence type="ECO:0000313" key="2">
    <source>
        <dbReference type="Proteomes" id="UP000269154"/>
    </source>
</evidence>
<name>A0A3N6PK50_9CYAN</name>
<dbReference type="Proteomes" id="UP000269154">
    <property type="component" value="Unassembled WGS sequence"/>
</dbReference>
<proteinExistence type="predicted"/>
<reference evidence="1 2" key="1">
    <citation type="journal article" date="2018" name="ACS Chem. Biol.">
        <title>Ketoreductase domain dysfunction expands chemodiversity: malyngamide biosynthesis in the cyanobacterium Okeania hirsuta.</title>
        <authorList>
            <person name="Moss N.A."/>
            <person name="Leao T."/>
            <person name="Rankin M."/>
            <person name="McCullough T.M."/>
            <person name="Qu P."/>
            <person name="Korobeynikov A."/>
            <person name="Smith J.L."/>
            <person name="Gerwick L."/>
            <person name="Gerwick W.H."/>
        </authorList>
    </citation>
    <scope>NUCLEOTIDE SEQUENCE [LARGE SCALE GENOMIC DNA]</scope>
    <source>
        <strain evidence="1 2">PAB10Feb10-1</strain>
    </source>
</reference>
<gene>
    <name evidence="1" type="ORF">D5R40_26840</name>
</gene>
<accession>A0A3N6PK50</accession>
<dbReference type="AlphaFoldDB" id="A0A3N6PK50"/>
<comment type="caution">
    <text evidence="1">The sequence shown here is derived from an EMBL/GenBank/DDBJ whole genome shotgun (WGS) entry which is preliminary data.</text>
</comment>